<dbReference type="Proteomes" id="UP000501346">
    <property type="component" value="Chromosome ScIV"/>
</dbReference>
<accession>A0A6C1DQK2</accession>
<feature type="compositionally biased region" description="Basic and acidic residues" evidence="1">
    <location>
        <begin position="50"/>
        <end position="68"/>
    </location>
</feature>
<evidence type="ECO:0000259" key="2">
    <source>
        <dbReference type="Pfam" id="PF04419"/>
    </source>
</evidence>
<evidence type="ECO:0000313" key="4">
    <source>
        <dbReference type="Proteomes" id="UP000501346"/>
    </source>
</evidence>
<sequence>MARGNQRDLARQKNLKKQKDMAKNQKKSGDPKKRMESDAEILRQKQAAADARREAEKLEKLKAEKTRR</sequence>
<dbReference type="AlphaFoldDB" id="A0A6C1DQK2"/>
<feature type="region of interest" description="Disordered" evidence="1">
    <location>
        <begin position="1"/>
        <end position="68"/>
    </location>
</feature>
<keyword evidence="4" id="KW-1185">Reference proteome</keyword>
<feature type="domain" description="Small EDRK-rich factor-like N-terminal" evidence="2">
    <location>
        <begin position="1"/>
        <end position="35"/>
    </location>
</feature>
<reference evidence="3 4" key="1">
    <citation type="journal article" date="2019" name="BMC Genomics">
        <title>Chromosome level assembly and comparative genome analysis confirm lager-brewing yeasts originated from a single hybridization.</title>
        <authorList>
            <person name="Salazar A.N."/>
            <person name="Gorter de Vries A.R."/>
            <person name="van den Broek M."/>
            <person name="Brouwers N."/>
            <person name="de la Torre Cortes P."/>
            <person name="Kuijpers N.G.A."/>
            <person name="Daran J.G."/>
            <person name="Abeel T."/>
        </authorList>
    </citation>
    <scope>NUCLEOTIDE SEQUENCE [LARGE SCALE GENOMIC DNA]</scope>
    <source>
        <strain evidence="3 4">CBS 1483</strain>
    </source>
</reference>
<proteinExistence type="predicted"/>
<dbReference type="EMBL" id="CP048985">
    <property type="protein sequence ID" value="QID78454.1"/>
    <property type="molecule type" value="Genomic_DNA"/>
</dbReference>
<feature type="compositionally biased region" description="Basic and acidic residues" evidence="1">
    <location>
        <begin position="1"/>
        <end position="43"/>
    </location>
</feature>
<evidence type="ECO:0000256" key="1">
    <source>
        <dbReference type="SAM" id="MobiDB-lite"/>
    </source>
</evidence>
<dbReference type="Pfam" id="PF04419">
    <property type="entry name" value="SERF-like_N"/>
    <property type="match status" value="1"/>
</dbReference>
<gene>
    <name evidence="3" type="ORF">GRS66_000660</name>
</gene>
<organism evidence="3 4">
    <name type="scientific">Saccharomyces pastorianus</name>
    <name type="common">Lager yeast</name>
    <name type="synonym">Saccharomyces cerevisiae x Saccharomyces eubayanus</name>
    <dbReference type="NCBI Taxonomy" id="27292"/>
    <lineage>
        <taxon>Eukaryota</taxon>
        <taxon>Fungi</taxon>
        <taxon>Dikarya</taxon>
        <taxon>Ascomycota</taxon>
        <taxon>Saccharomycotina</taxon>
        <taxon>Saccharomycetes</taxon>
        <taxon>Saccharomycetales</taxon>
        <taxon>Saccharomycetaceae</taxon>
        <taxon>Saccharomyces</taxon>
    </lineage>
</organism>
<evidence type="ECO:0000313" key="3">
    <source>
        <dbReference type="EMBL" id="QID78454.1"/>
    </source>
</evidence>
<name>A0A6C1DQK2_SACPS</name>
<protein>
    <recommendedName>
        <fullName evidence="2">Small EDRK-rich factor-like N-terminal domain-containing protein</fullName>
    </recommendedName>
</protein>
<dbReference type="InterPro" id="IPR007513">
    <property type="entry name" value="SERF-like_N"/>
</dbReference>